<dbReference type="Proteomes" id="UP000028680">
    <property type="component" value="Chromosome"/>
</dbReference>
<dbReference type="EMBL" id="CP003984">
    <property type="protein sequence ID" value="AII88441.1"/>
    <property type="molecule type" value="Genomic_DNA"/>
</dbReference>
<gene>
    <name evidence="1" type="ORF">RCA23_c29410</name>
</gene>
<proteinExistence type="predicted"/>
<evidence type="ECO:0000313" key="2">
    <source>
        <dbReference type="Proteomes" id="UP000028680"/>
    </source>
</evidence>
<evidence type="ECO:0000313" key="1">
    <source>
        <dbReference type="EMBL" id="AII88441.1"/>
    </source>
</evidence>
<name>A0AAN0RLP7_9RHOB</name>
<dbReference type="AlphaFoldDB" id="A0AAN0RLP7"/>
<reference evidence="1 2" key="1">
    <citation type="journal article" date="2014" name="ISME J.">
        <title>Adaptation of an abundant Roseobacter RCA organism to pelagic systems revealed by genomic and transcriptomic analyses.</title>
        <authorList>
            <person name="Voget S."/>
            <person name="Wemheuer B."/>
            <person name="Brinkhoff T."/>
            <person name="Vollmers J."/>
            <person name="Dietrich S."/>
            <person name="Giebel H.A."/>
            <person name="Beardsley C."/>
            <person name="Sardemann C."/>
            <person name="Bakenhus I."/>
            <person name="Billerbeck S."/>
            <person name="Daniel R."/>
            <person name="Simon M."/>
        </authorList>
    </citation>
    <scope>NUCLEOTIDE SEQUENCE [LARGE SCALE GENOMIC DNA]</scope>
    <source>
        <strain evidence="1 2">RCA23</strain>
    </source>
</reference>
<dbReference type="KEGG" id="ptp:RCA23_c29410"/>
<keyword evidence="2" id="KW-1185">Reference proteome</keyword>
<accession>A0AAN0RLP7</accession>
<protein>
    <submittedName>
        <fullName evidence="1">Uncharacterized protein</fullName>
    </submittedName>
</protein>
<sequence>MEQHICALWANAIQPFGARGSAVLAELQGRLTVLSHSQSPLVGQTIPMPQCRIGHAVQSIGRRSDMRVIYNKFHDHSYIIFMQRLGRNQQQR</sequence>
<organism evidence="1 2">
    <name type="scientific">Planktomarina temperata RCA23</name>
    <dbReference type="NCBI Taxonomy" id="666509"/>
    <lineage>
        <taxon>Bacteria</taxon>
        <taxon>Pseudomonadati</taxon>
        <taxon>Pseudomonadota</taxon>
        <taxon>Alphaproteobacteria</taxon>
        <taxon>Rhodobacterales</taxon>
        <taxon>Paracoccaceae</taxon>
        <taxon>Planktomarina</taxon>
    </lineage>
</organism>